<reference evidence="3 4" key="1">
    <citation type="journal article" date="2019" name="Int. J. Syst. Evol. Microbiol.">
        <title>The Global Catalogue of Microorganisms (GCM) 10K type strain sequencing project: providing services to taxonomists for standard genome sequencing and annotation.</title>
        <authorList>
            <consortium name="The Broad Institute Genomics Platform"/>
            <consortium name="The Broad Institute Genome Sequencing Center for Infectious Disease"/>
            <person name="Wu L."/>
            <person name="Ma J."/>
        </authorList>
    </citation>
    <scope>NUCLEOTIDE SEQUENCE [LARGE SCALE GENOMIC DNA]</scope>
    <source>
        <strain evidence="3 4">JCM 6833</strain>
    </source>
</reference>
<protein>
    <recommendedName>
        <fullName evidence="2">DNA methylase adenine-specific domain-containing protein</fullName>
    </recommendedName>
</protein>
<dbReference type="InterPro" id="IPR052916">
    <property type="entry name" value="Type-I_RE_MTase_Subunit"/>
</dbReference>
<gene>
    <name evidence="3" type="ORF">GCM10010411_64550</name>
</gene>
<dbReference type="PRINTS" id="PR00507">
    <property type="entry name" value="N12N6MTFRASE"/>
</dbReference>
<dbReference type="InterPro" id="IPR003356">
    <property type="entry name" value="DNA_methylase_A-5"/>
</dbReference>
<sequence length="458" mass="51146">MSPEVPIQVRGSVRDLGRLLSFHDACRVVAGLMILRDQALQHPQSDQSSWWRRLLARTETPQSAMGPLVRESLLQHQEGEDRAFVPRFPPTADDVLRRLVKAADRVVHLDDWLDQCFQELSEAHGRSGDYFTRKDVARLMVAAVDPQEGQRVLDPVCGSAGLLIGAARHVSERTGRAPDLELTGQDVHASTLHVAQMNLTARNVDAQLLAPMNSLARPAESSYDIVLANPPFNSSWHAEPHADDPRWSHTAPPRDNANLAWILHIVHALAPRGRAAILMADGAATGARQVEQQLRERLVQDDVVECVVALPPGLFSHSRAPCCLWLLNTDKGPRDEWGSSDRRGKVLFINARAAYEPVPGTRKRRLSPEGAEQILHTLGTWREAAEPYRDEPGRCRSVGAEEIAEQRYDLQPPRYTGELSIEGASEQRQIDELAAELRYKFEEARTLESELLRVLDEL</sequence>
<organism evidence="3 4">
    <name type="scientific">Actinomadura fulvescens</name>
    <dbReference type="NCBI Taxonomy" id="46160"/>
    <lineage>
        <taxon>Bacteria</taxon>
        <taxon>Bacillati</taxon>
        <taxon>Actinomycetota</taxon>
        <taxon>Actinomycetes</taxon>
        <taxon>Streptosporangiales</taxon>
        <taxon>Thermomonosporaceae</taxon>
        <taxon>Actinomadura</taxon>
    </lineage>
</organism>
<evidence type="ECO:0000259" key="2">
    <source>
        <dbReference type="Pfam" id="PF02384"/>
    </source>
</evidence>
<keyword evidence="1" id="KW-0680">Restriction system</keyword>
<dbReference type="PANTHER" id="PTHR42998">
    <property type="entry name" value="TYPE I RESTRICTION ENZYME HINDVIIP M PROTEIN-RELATED"/>
    <property type="match status" value="1"/>
</dbReference>
<dbReference type="RefSeq" id="WP_344546256.1">
    <property type="nucleotide sequence ID" value="NZ_BAAATD010000010.1"/>
</dbReference>
<name>A0ABN3Q9E3_9ACTN</name>
<dbReference type="PANTHER" id="PTHR42998:SF1">
    <property type="entry name" value="TYPE I RESTRICTION ENZYME HINDI METHYLASE SUBUNIT"/>
    <property type="match status" value="1"/>
</dbReference>
<comment type="caution">
    <text evidence="3">The sequence shown here is derived from an EMBL/GenBank/DDBJ whole genome shotgun (WGS) entry which is preliminary data.</text>
</comment>
<dbReference type="Gene3D" id="3.40.50.150">
    <property type="entry name" value="Vaccinia Virus protein VP39"/>
    <property type="match status" value="1"/>
</dbReference>
<evidence type="ECO:0000313" key="3">
    <source>
        <dbReference type="EMBL" id="GAA2619887.1"/>
    </source>
</evidence>
<evidence type="ECO:0000256" key="1">
    <source>
        <dbReference type="ARBA" id="ARBA00022747"/>
    </source>
</evidence>
<dbReference type="InterPro" id="IPR002052">
    <property type="entry name" value="DNA_methylase_N6_adenine_CS"/>
</dbReference>
<dbReference type="SUPFAM" id="SSF53335">
    <property type="entry name" value="S-adenosyl-L-methionine-dependent methyltransferases"/>
    <property type="match status" value="1"/>
</dbReference>
<keyword evidence="4" id="KW-1185">Reference proteome</keyword>
<accession>A0ABN3Q9E3</accession>
<feature type="domain" description="DNA methylase adenine-specific" evidence="2">
    <location>
        <begin position="117"/>
        <end position="418"/>
    </location>
</feature>
<dbReference type="Pfam" id="PF02384">
    <property type="entry name" value="N6_Mtase"/>
    <property type="match status" value="1"/>
</dbReference>
<dbReference type="PROSITE" id="PS00092">
    <property type="entry name" value="N6_MTASE"/>
    <property type="match status" value="1"/>
</dbReference>
<evidence type="ECO:0000313" key="4">
    <source>
        <dbReference type="Proteomes" id="UP001501509"/>
    </source>
</evidence>
<dbReference type="EMBL" id="BAAATD010000010">
    <property type="protein sequence ID" value="GAA2619887.1"/>
    <property type="molecule type" value="Genomic_DNA"/>
</dbReference>
<proteinExistence type="predicted"/>
<dbReference type="Proteomes" id="UP001501509">
    <property type="component" value="Unassembled WGS sequence"/>
</dbReference>
<dbReference type="InterPro" id="IPR029063">
    <property type="entry name" value="SAM-dependent_MTases_sf"/>
</dbReference>